<evidence type="ECO:0000313" key="3">
    <source>
        <dbReference type="EMBL" id="KFB01615.1"/>
    </source>
</evidence>
<evidence type="ECO:0000259" key="2">
    <source>
        <dbReference type="Pfam" id="PF12146"/>
    </source>
</evidence>
<reference evidence="4" key="2">
    <citation type="submission" date="2014-07" db="EMBL/GenBank/DDBJ databases">
        <title>Genome sequence of Mangrovimonas yunxiaonensis.</title>
        <authorList>
            <person name="Li Y."/>
            <person name="Zheng T."/>
        </authorList>
    </citation>
    <scope>NUCLEOTIDE SEQUENCE [LARGE SCALE GENOMIC DNA]</scope>
    <source>
        <strain evidence="4">LY01</strain>
    </source>
</reference>
<sequence>MNLNVPKLFRRTLRVIAVLATLHVVILAVLYFKQEHFFFNPKVLDKNYVFEFEAPFEELNINVDDGISLNALLFKTEAPKGLIVYYHGNAGAIHDWGKRAPLYLENNYDILFVDYRGYGKSNGKYSNSKQLLDDAQKVYAFAKTRYKEEQIIVLGFSLGSGLATYVASKNNPKMLIINAPYYSWKTLISEQIAPPIPAFIVKYDIPTHTYIKNVTCPIKIFHGSRDFLVDVEENSKKLQALAPENIELTIIHDAGHNGIHITKQYYDALKELL</sequence>
<name>A0A084TLM9_9FLAO</name>
<keyword evidence="1" id="KW-0472">Membrane</keyword>
<dbReference type="PANTHER" id="PTHR12277:SF81">
    <property type="entry name" value="PROTEIN ABHD13"/>
    <property type="match status" value="1"/>
</dbReference>
<dbReference type="RefSeq" id="WP_036121100.1">
    <property type="nucleotide sequence ID" value="NZ_BMET01000001.1"/>
</dbReference>
<keyword evidence="4" id="KW-1185">Reference proteome</keyword>
<dbReference type="Pfam" id="PF12146">
    <property type="entry name" value="Hydrolase_4"/>
    <property type="match status" value="1"/>
</dbReference>
<proteinExistence type="predicted"/>
<dbReference type="AlphaFoldDB" id="A0A084TLM9"/>
<protein>
    <submittedName>
        <fullName evidence="3">Peptidase</fullName>
    </submittedName>
</protein>
<accession>A0A084TLM9</accession>
<dbReference type="EMBL" id="JPFK01000005">
    <property type="protein sequence ID" value="KFB01615.1"/>
    <property type="molecule type" value="Genomic_DNA"/>
</dbReference>
<feature type="domain" description="Serine aminopeptidase S33" evidence="2">
    <location>
        <begin position="78"/>
        <end position="197"/>
    </location>
</feature>
<dbReference type="STRING" id="1197477.IA57_07240"/>
<keyword evidence="1" id="KW-1133">Transmembrane helix</keyword>
<dbReference type="SUPFAM" id="SSF53474">
    <property type="entry name" value="alpha/beta-Hydrolases"/>
    <property type="match status" value="1"/>
</dbReference>
<dbReference type="InterPro" id="IPR029058">
    <property type="entry name" value="AB_hydrolase_fold"/>
</dbReference>
<gene>
    <name evidence="3" type="ORF">IA57_07240</name>
</gene>
<dbReference type="Proteomes" id="UP000028521">
    <property type="component" value="Unassembled WGS sequence"/>
</dbReference>
<evidence type="ECO:0000256" key="1">
    <source>
        <dbReference type="SAM" id="Phobius"/>
    </source>
</evidence>
<keyword evidence="1" id="KW-0812">Transmembrane</keyword>
<organism evidence="3 4">
    <name type="scientific">Mangrovimonas yunxiaonensis</name>
    <dbReference type="NCBI Taxonomy" id="1197477"/>
    <lineage>
        <taxon>Bacteria</taxon>
        <taxon>Pseudomonadati</taxon>
        <taxon>Bacteroidota</taxon>
        <taxon>Flavobacteriia</taxon>
        <taxon>Flavobacteriales</taxon>
        <taxon>Flavobacteriaceae</taxon>
        <taxon>Mangrovimonas</taxon>
    </lineage>
</organism>
<dbReference type="OrthoDB" id="9777090at2"/>
<dbReference type="Gene3D" id="3.40.50.1820">
    <property type="entry name" value="alpha/beta hydrolase"/>
    <property type="match status" value="1"/>
</dbReference>
<dbReference type="eggNOG" id="COG1073">
    <property type="taxonomic scope" value="Bacteria"/>
</dbReference>
<evidence type="ECO:0000313" key="4">
    <source>
        <dbReference type="Proteomes" id="UP000028521"/>
    </source>
</evidence>
<feature type="transmembrane region" description="Helical" evidence="1">
    <location>
        <begin position="12"/>
        <end position="32"/>
    </location>
</feature>
<dbReference type="InterPro" id="IPR022742">
    <property type="entry name" value="Hydrolase_4"/>
</dbReference>
<comment type="caution">
    <text evidence="3">The sequence shown here is derived from an EMBL/GenBank/DDBJ whole genome shotgun (WGS) entry which is preliminary data.</text>
</comment>
<reference evidence="3 4" key="1">
    <citation type="journal article" date="2014" name="Genome Announc.">
        <title>Draft Genome Sequence of the Algicidal Bacterium Mangrovimonas yunxiaonensis Strain LY01.</title>
        <authorList>
            <person name="Li Y."/>
            <person name="Zhu H."/>
            <person name="Li C."/>
            <person name="Zhang H."/>
            <person name="Chen Z."/>
            <person name="Zheng W."/>
            <person name="Xu H."/>
            <person name="Zheng T."/>
        </authorList>
    </citation>
    <scope>NUCLEOTIDE SEQUENCE [LARGE SCALE GENOMIC DNA]</scope>
    <source>
        <strain evidence="3 4">LY01</strain>
    </source>
</reference>
<dbReference type="PANTHER" id="PTHR12277">
    <property type="entry name" value="ALPHA/BETA HYDROLASE DOMAIN-CONTAINING PROTEIN"/>
    <property type="match status" value="1"/>
</dbReference>